<organism evidence="11">
    <name type="scientific">marine sediment metagenome</name>
    <dbReference type="NCBI Taxonomy" id="412755"/>
    <lineage>
        <taxon>unclassified sequences</taxon>
        <taxon>metagenomes</taxon>
        <taxon>ecological metagenomes</taxon>
    </lineage>
</organism>
<keyword evidence="2" id="KW-0813">Transport</keyword>
<evidence type="ECO:0008006" key="12">
    <source>
        <dbReference type="Google" id="ProtNLM"/>
    </source>
</evidence>
<dbReference type="Gene3D" id="1.20.5.1030">
    <property type="entry name" value="Preprotein translocase secy subunit"/>
    <property type="match status" value="1"/>
</dbReference>
<name>X1UDA2_9ZZZZ</name>
<feature type="compositionally biased region" description="Basic residues" evidence="9">
    <location>
        <begin position="1"/>
        <end position="14"/>
    </location>
</feature>
<evidence type="ECO:0000256" key="10">
    <source>
        <dbReference type="SAM" id="Phobius"/>
    </source>
</evidence>
<dbReference type="EMBL" id="BARW01028742">
    <property type="protein sequence ID" value="GAJ15488.1"/>
    <property type="molecule type" value="Genomic_DNA"/>
</dbReference>
<evidence type="ECO:0000256" key="3">
    <source>
        <dbReference type="ARBA" id="ARBA00022475"/>
    </source>
</evidence>
<evidence type="ECO:0000256" key="1">
    <source>
        <dbReference type="ARBA" id="ARBA00004370"/>
    </source>
</evidence>
<evidence type="ECO:0000256" key="7">
    <source>
        <dbReference type="ARBA" id="ARBA00023010"/>
    </source>
</evidence>
<dbReference type="PANTHER" id="PTHR33910:SF1">
    <property type="entry name" value="PROTEIN TRANSLOCASE SUBUNIT SECE"/>
    <property type="match status" value="1"/>
</dbReference>
<comment type="subcellular location">
    <subcellularLocation>
        <location evidence="1">Membrane</location>
    </subcellularLocation>
</comment>
<dbReference type="Pfam" id="PF00584">
    <property type="entry name" value="SecE"/>
    <property type="match status" value="1"/>
</dbReference>
<reference evidence="11" key="1">
    <citation type="journal article" date="2014" name="Front. Microbiol.">
        <title>High frequency of phylogenetically diverse reductive dehalogenase-homologous genes in deep subseafloor sedimentary metagenomes.</title>
        <authorList>
            <person name="Kawai M."/>
            <person name="Futagami T."/>
            <person name="Toyoda A."/>
            <person name="Takaki Y."/>
            <person name="Nishi S."/>
            <person name="Hori S."/>
            <person name="Arai W."/>
            <person name="Tsubouchi T."/>
            <person name="Morono Y."/>
            <person name="Uchiyama I."/>
            <person name="Ito T."/>
            <person name="Fujiyama A."/>
            <person name="Inagaki F."/>
            <person name="Takami H."/>
        </authorList>
    </citation>
    <scope>NUCLEOTIDE SEQUENCE</scope>
    <source>
        <strain evidence="11">Expedition CK06-06</strain>
    </source>
</reference>
<dbReference type="InterPro" id="IPR038379">
    <property type="entry name" value="SecE_sf"/>
</dbReference>
<dbReference type="GO" id="GO:0043952">
    <property type="term" value="P:protein transport by the Sec complex"/>
    <property type="evidence" value="ECO:0007669"/>
    <property type="project" value="TreeGrafter"/>
</dbReference>
<feature type="compositionally biased region" description="Polar residues" evidence="9">
    <location>
        <begin position="19"/>
        <end position="28"/>
    </location>
</feature>
<keyword evidence="4 10" id="KW-0812">Transmembrane</keyword>
<gene>
    <name evidence="11" type="ORF">S12H4_46342</name>
</gene>
<feature type="region of interest" description="Disordered" evidence="9">
    <location>
        <begin position="1"/>
        <end position="30"/>
    </location>
</feature>
<dbReference type="HAMAP" id="MF_00422">
    <property type="entry name" value="SecE"/>
    <property type="match status" value="1"/>
</dbReference>
<keyword evidence="3" id="KW-1003">Cell membrane</keyword>
<dbReference type="InterPro" id="IPR005807">
    <property type="entry name" value="SecE_bac"/>
</dbReference>
<keyword evidence="5" id="KW-0653">Protein transport</keyword>
<evidence type="ECO:0000256" key="6">
    <source>
        <dbReference type="ARBA" id="ARBA00022989"/>
    </source>
</evidence>
<sequence>MKKKKAHKKRKASKKTNVMPDTSNSTQRKAGGHIIVPEKENLQPAPLKKDVYKKADNSVFVLKRYFIVARQFLFDAKVELKKVTWPTKKELLTTTAVVIVLVILIAFFLGVVDLGLVKIIKNIIK</sequence>
<dbReference type="GO" id="GO:0005886">
    <property type="term" value="C:plasma membrane"/>
    <property type="evidence" value="ECO:0007669"/>
    <property type="project" value="TreeGrafter"/>
</dbReference>
<evidence type="ECO:0000256" key="2">
    <source>
        <dbReference type="ARBA" id="ARBA00022448"/>
    </source>
</evidence>
<dbReference type="GO" id="GO:0008320">
    <property type="term" value="F:protein transmembrane transporter activity"/>
    <property type="evidence" value="ECO:0007669"/>
    <property type="project" value="InterPro"/>
</dbReference>
<keyword evidence="7" id="KW-0811">Translocation</keyword>
<keyword evidence="8 10" id="KW-0472">Membrane</keyword>
<protein>
    <recommendedName>
        <fullName evidence="12">Protein translocase subunit SecE</fullName>
    </recommendedName>
</protein>
<dbReference type="PROSITE" id="PS01067">
    <property type="entry name" value="SECE_SEC61G"/>
    <property type="match status" value="1"/>
</dbReference>
<evidence type="ECO:0000313" key="11">
    <source>
        <dbReference type="EMBL" id="GAJ15488.1"/>
    </source>
</evidence>
<evidence type="ECO:0000256" key="9">
    <source>
        <dbReference type="SAM" id="MobiDB-lite"/>
    </source>
</evidence>
<dbReference type="GO" id="GO:0006605">
    <property type="term" value="P:protein targeting"/>
    <property type="evidence" value="ECO:0007669"/>
    <property type="project" value="InterPro"/>
</dbReference>
<evidence type="ECO:0000256" key="4">
    <source>
        <dbReference type="ARBA" id="ARBA00022692"/>
    </source>
</evidence>
<accession>X1UDA2</accession>
<dbReference type="InterPro" id="IPR001901">
    <property type="entry name" value="Translocase_SecE/Sec61-g"/>
</dbReference>
<dbReference type="GO" id="GO:0009306">
    <property type="term" value="P:protein secretion"/>
    <property type="evidence" value="ECO:0007669"/>
    <property type="project" value="InterPro"/>
</dbReference>
<keyword evidence="6 10" id="KW-1133">Transmembrane helix</keyword>
<evidence type="ECO:0000256" key="5">
    <source>
        <dbReference type="ARBA" id="ARBA00022927"/>
    </source>
</evidence>
<dbReference type="NCBIfam" id="TIGR00964">
    <property type="entry name" value="secE_bact"/>
    <property type="match status" value="1"/>
</dbReference>
<dbReference type="GO" id="GO:0006886">
    <property type="term" value="P:intracellular protein transport"/>
    <property type="evidence" value="ECO:0007669"/>
    <property type="project" value="InterPro"/>
</dbReference>
<proteinExistence type="inferred from homology"/>
<dbReference type="AlphaFoldDB" id="X1UDA2"/>
<feature type="transmembrane region" description="Helical" evidence="10">
    <location>
        <begin position="91"/>
        <end position="112"/>
    </location>
</feature>
<evidence type="ECO:0000256" key="8">
    <source>
        <dbReference type="ARBA" id="ARBA00023136"/>
    </source>
</evidence>
<comment type="caution">
    <text evidence="11">The sequence shown here is derived from an EMBL/GenBank/DDBJ whole genome shotgun (WGS) entry which is preliminary data.</text>
</comment>
<dbReference type="PANTHER" id="PTHR33910">
    <property type="entry name" value="PROTEIN TRANSLOCASE SUBUNIT SECE"/>
    <property type="match status" value="1"/>
</dbReference>